<dbReference type="PANTHER" id="PTHR43567:SF1">
    <property type="entry name" value="FLAVOREDOXIN"/>
    <property type="match status" value="1"/>
</dbReference>
<dbReference type="Proteomes" id="UP000183994">
    <property type="component" value="Unassembled WGS sequence"/>
</dbReference>
<keyword evidence="2" id="KW-0285">Flavoprotein</keyword>
<dbReference type="OrthoDB" id="9794638at2"/>
<dbReference type="InterPro" id="IPR002563">
    <property type="entry name" value="Flavin_Rdtase-like_dom"/>
</dbReference>
<gene>
    <name evidence="5" type="ORF">SAMN02745216_00767</name>
</gene>
<dbReference type="AlphaFoldDB" id="A0A1M6FAU3"/>
<dbReference type="InterPro" id="IPR012349">
    <property type="entry name" value="Split_barrel_FMN-bd"/>
</dbReference>
<protein>
    <submittedName>
        <fullName evidence="5">NADH-FMN oxidoreductase RutF, flavin reductase (DIM6/NTAB) family</fullName>
    </submittedName>
</protein>
<evidence type="ECO:0000256" key="3">
    <source>
        <dbReference type="ARBA" id="ARBA00038054"/>
    </source>
</evidence>
<dbReference type="Gene3D" id="2.30.110.10">
    <property type="entry name" value="Electron Transport, Fmn-binding Protein, Chain A"/>
    <property type="match status" value="1"/>
</dbReference>
<comment type="similarity">
    <text evidence="3">Belongs to the flavoredoxin family.</text>
</comment>
<evidence type="ECO:0000313" key="5">
    <source>
        <dbReference type="EMBL" id="SHI94792.1"/>
    </source>
</evidence>
<reference evidence="6" key="1">
    <citation type="submission" date="2016-11" db="EMBL/GenBank/DDBJ databases">
        <authorList>
            <person name="Varghese N."/>
            <person name="Submissions S."/>
        </authorList>
    </citation>
    <scope>NUCLEOTIDE SEQUENCE [LARGE SCALE GENOMIC DNA]</scope>
    <source>
        <strain evidence="6">DSM 16219</strain>
    </source>
</reference>
<dbReference type="GO" id="GO:0016646">
    <property type="term" value="F:oxidoreductase activity, acting on the CH-NH group of donors, NAD or NADP as acceptor"/>
    <property type="evidence" value="ECO:0007669"/>
    <property type="project" value="UniProtKB-ARBA"/>
</dbReference>
<dbReference type="STRING" id="1121393.SAMN02745216_00767"/>
<dbReference type="RefSeq" id="WP_073473037.1">
    <property type="nucleotide sequence ID" value="NZ_FQZU01000003.1"/>
</dbReference>
<evidence type="ECO:0000256" key="2">
    <source>
        <dbReference type="ARBA" id="ARBA00022630"/>
    </source>
</evidence>
<dbReference type="PANTHER" id="PTHR43567">
    <property type="entry name" value="FLAVOREDOXIN-RELATED-RELATED"/>
    <property type="match status" value="1"/>
</dbReference>
<feature type="domain" description="Flavin reductase like" evidence="4">
    <location>
        <begin position="10"/>
        <end position="153"/>
    </location>
</feature>
<dbReference type="EMBL" id="FQZU01000003">
    <property type="protein sequence ID" value="SHI94792.1"/>
    <property type="molecule type" value="Genomic_DNA"/>
</dbReference>
<evidence type="ECO:0000259" key="4">
    <source>
        <dbReference type="SMART" id="SM00903"/>
    </source>
</evidence>
<dbReference type="Pfam" id="PF01613">
    <property type="entry name" value="Flavin_Reduct"/>
    <property type="match status" value="1"/>
</dbReference>
<evidence type="ECO:0000313" key="6">
    <source>
        <dbReference type="Proteomes" id="UP000183994"/>
    </source>
</evidence>
<dbReference type="GO" id="GO:0010181">
    <property type="term" value="F:FMN binding"/>
    <property type="evidence" value="ECO:0007669"/>
    <property type="project" value="InterPro"/>
</dbReference>
<sequence length="187" mass="20473">MQSIGPVNALYPMPTTLVGANVNGKANFLAVAHVGILNHGTPQYLSIGLAKIHYTNKGILENQTFSICLPSEDLMVETDYCGIMTGKKTDKAALFDVFYGDLRTAPMIRQCPVNMELKLHDVLDFKSHDIFIGELTETYADEGVLTDGGVDMAKLRPLLFDMAGKKYWSLGRALGNCWNAGKALKSK</sequence>
<dbReference type="InterPro" id="IPR052174">
    <property type="entry name" value="Flavoredoxin"/>
</dbReference>
<evidence type="ECO:0000256" key="1">
    <source>
        <dbReference type="ARBA" id="ARBA00001917"/>
    </source>
</evidence>
<comment type="cofactor">
    <cofactor evidence="1">
        <name>FMN</name>
        <dbReference type="ChEBI" id="CHEBI:58210"/>
    </cofactor>
</comment>
<proteinExistence type="inferred from homology"/>
<accession>A0A1M6FAU3</accession>
<name>A0A1M6FAU3_9BACT</name>
<dbReference type="SMART" id="SM00903">
    <property type="entry name" value="Flavin_Reduct"/>
    <property type="match status" value="1"/>
</dbReference>
<dbReference type="SUPFAM" id="SSF50475">
    <property type="entry name" value="FMN-binding split barrel"/>
    <property type="match status" value="1"/>
</dbReference>
<organism evidence="5 6">
    <name type="scientific">Desulfatibacillum alkenivorans DSM 16219</name>
    <dbReference type="NCBI Taxonomy" id="1121393"/>
    <lineage>
        <taxon>Bacteria</taxon>
        <taxon>Pseudomonadati</taxon>
        <taxon>Thermodesulfobacteriota</taxon>
        <taxon>Desulfobacteria</taxon>
        <taxon>Desulfobacterales</taxon>
        <taxon>Desulfatibacillaceae</taxon>
        <taxon>Desulfatibacillum</taxon>
    </lineage>
</organism>
<keyword evidence="6" id="KW-1185">Reference proteome</keyword>